<evidence type="ECO:0000313" key="3">
    <source>
        <dbReference type="Proteomes" id="UP000198415"/>
    </source>
</evidence>
<dbReference type="EMBL" id="FZNR01000027">
    <property type="protein sequence ID" value="SNS88711.1"/>
    <property type="molecule type" value="Genomic_DNA"/>
</dbReference>
<proteinExistence type="predicted"/>
<gene>
    <name evidence="2" type="ORF">SAMN06264365_12786</name>
</gene>
<protein>
    <recommendedName>
        <fullName evidence="4">DUF2809 domain-containing protein</fullName>
    </recommendedName>
</protein>
<evidence type="ECO:0000256" key="1">
    <source>
        <dbReference type="SAM" id="Phobius"/>
    </source>
</evidence>
<feature type="transmembrane region" description="Helical" evidence="1">
    <location>
        <begin position="49"/>
        <end position="66"/>
    </location>
</feature>
<keyword evidence="1" id="KW-1133">Transmembrane helix</keyword>
<accession>A0A239I5E2</accession>
<evidence type="ECO:0000313" key="2">
    <source>
        <dbReference type="EMBL" id="SNS88711.1"/>
    </source>
</evidence>
<organism evidence="2 3">
    <name type="scientific">Actinoplanes regularis</name>
    <dbReference type="NCBI Taxonomy" id="52697"/>
    <lineage>
        <taxon>Bacteria</taxon>
        <taxon>Bacillati</taxon>
        <taxon>Actinomycetota</taxon>
        <taxon>Actinomycetes</taxon>
        <taxon>Micromonosporales</taxon>
        <taxon>Micromonosporaceae</taxon>
        <taxon>Actinoplanes</taxon>
    </lineage>
</organism>
<name>A0A239I5E2_9ACTN</name>
<feature type="transmembrane region" description="Helical" evidence="1">
    <location>
        <begin position="114"/>
        <end position="132"/>
    </location>
</feature>
<dbReference type="OrthoDB" id="3874273at2"/>
<sequence>MADLALRTRLAALAAAGGFLAVALGIRVLGASSGVLDSSGALAQHSGTALYASMIYAGVFLLAPAARPWFAGAAAIAFCWLVELLQLTGVPAELSAHSLIARLVLGVRFDALDLAWYVVGVLPLAVLHAAVARRRRIEA</sequence>
<keyword evidence="1" id="KW-0472">Membrane</keyword>
<dbReference type="AlphaFoldDB" id="A0A239I5E2"/>
<evidence type="ECO:0008006" key="4">
    <source>
        <dbReference type="Google" id="ProtNLM"/>
    </source>
</evidence>
<keyword evidence="3" id="KW-1185">Reference proteome</keyword>
<dbReference type="Proteomes" id="UP000198415">
    <property type="component" value="Unassembled WGS sequence"/>
</dbReference>
<dbReference type="RefSeq" id="WP_089298421.1">
    <property type="nucleotide sequence ID" value="NZ_BOMU01000107.1"/>
</dbReference>
<dbReference type="Pfam" id="PF10990">
    <property type="entry name" value="DUF2809"/>
    <property type="match status" value="1"/>
</dbReference>
<feature type="transmembrane region" description="Helical" evidence="1">
    <location>
        <begin position="73"/>
        <end position="94"/>
    </location>
</feature>
<reference evidence="2 3" key="1">
    <citation type="submission" date="2017-06" db="EMBL/GenBank/DDBJ databases">
        <authorList>
            <person name="Kim H.J."/>
            <person name="Triplett B.A."/>
        </authorList>
    </citation>
    <scope>NUCLEOTIDE SEQUENCE [LARGE SCALE GENOMIC DNA]</scope>
    <source>
        <strain evidence="2 3">DSM 43151</strain>
    </source>
</reference>
<keyword evidence="1" id="KW-0812">Transmembrane</keyword>
<dbReference type="InterPro" id="IPR021257">
    <property type="entry name" value="DUF2809"/>
</dbReference>